<protein>
    <submittedName>
        <fullName evidence="1">Uncharacterized protein</fullName>
    </submittedName>
</protein>
<evidence type="ECO:0000313" key="2">
    <source>
        <dbReference type="Proteomes" id="UP000266327"/>
    </source>
</evidence>
<proteinExistence type="predicted"/>
<dbReference type="OrthoDB" id="9124960at2"/>
<reference evidence="2" key="1">
    <citation type="submission" date="2018-09" db="EMBL/GenBank/DDBJ databases">
        <authorList>
            <person name="Zhu H."/>
        </authorList>
    </citation>
    <scope>NUCLEOTIDE SEQUENCE [LARGE SCALE GENOMIC DNA]</scope>
    <source>
        <strain evidence="2">K1S02-23</strain>
    </source>
</reference>
<accession>A0A3A3G427</accession>
<gene>
    <name evidence="1" type="ORF">D3878_13255</name>
</gene>
<dbReference type="Proteomes" id="UP000266327">
    <property type="component" value="Unassembled WGS sequence"/>
</dbReference>
<sequence length="106" mass="11890">MSRNRLSSRRLLEMHRSRSADVVVTAVKYREYVEHGRTKQERSTFQHRLGTLKGLAILARESYTTVYIAIGNILAAFDAASNLSERPKKGEIDALAGRLSELGATR</sequence>
<dbReference type="EMBL" id="QYUQ01000002">
    <property type="protein sequence ID" value="RJG02425.1"/>
    <property type="molecule type" value="Genomic_DNA"/>
</dbReference>
<dbReference type="RefSeq" id="WP_119785926.1">
    <property type="nucleotide sequence ID" value="NZ_QYUQ01000002.1"/>
</dbReference>
<organism evidence="1 2">
    <name type="scientific">Noviherbaspirillum sedimenti</name>
    <dbReference type="NCBI Taxonomy" id="2320865"/>
    <lineage>
        <taxon>Bacteria</taxon>
        <taxon>Pseudomonadati</taxon>
        <taxon>Pseudomonadota</taxon>
        <taxon>Betaproteobacteria</taxon>
        <taxon>Burkholderiales</taxon>
        <taxon>Oxalobacteraceae</taxon>
        <taxon>Noviherbaspirillum</taxon>
    </lineage>
</organism>
<comment type="caution">
    <text evidence="1">The sequence shown here is derived from an EMBL/GenBank/DDBJ whole genome shotgun (WGS) entry which is preliminary data.</text>
</comment>
<evidence type="ECO:0000313" key="1">
    <source>
        <dbReference type="EMBL" id="RJG02425.1"/>
    </source>
</evidence>
<dbReference type="AlphaFoldDB" id="A0A3A3G427"/>
<keyword evidence="2" id="KW-1185">Reference proteome</keyword>
<name>A0A3A3G427_9BURK</name>